<dbReference type="EMBL" id="CABHNB010000050">
    <property type="protein sequence ID" value="VUX23295.1"/>
    <property type="molecule type" value="Genomic_DNA"/>
</dbReference>
<dbReference type="RefSeq" id="WP_243128069.1">
    <property type="nucleotide sequence ID" value="NZ_CABHNB010000050.1"/>
</dbReference>
<organism evidence="1 2">
    <name type="scientific">Blautia obeum</name>
    <dbReference type="NCBI Taxonomy" id="40520"/>
    <lineage>
        <taxon>Bacteria</taxon>
        <taxon>Bacillati</taxon>
        <taxon>Bacillota</taxon>
        <taxon>Clostridia</taxon>
        <taxon>Lachnospirales</taxon>
        <taxon>Lachnospiraceae</taxon>
        <taxon>Blautia</taxon>
    </lineage>
</organism>
<sequence length="114" mass="13336">MDDFKKLTEQLMKIYSNAESVNDLGIENYFDENISLIGTGKHELFANLHEFLESFKFDVKRRGKIRLEVGNLHQEEERLDDDHVLAHGTVDFTGLFKDGSICFKMETRFTIIYK</sequence>
<keyword evidence="2" id="KW-1185">Reference proteome</keyword>
<proteinExistence type="predicted"/>
<gene>
    <name evidence="1" type="ORF">ROSSTS7063_00045</name>
</gene>
<evidence type="ECO:0000313" key="2">
    <source>
        <dbReference type="Proteomes" id="UP000409147"/>
    </source>
</evidence>
<protein>
    <recommendedName>
        <fullName evidence="3">SnoaL-like domain-containing protein</fullName>
    </recommendedName>
</protein>
<dbReference type="AlphaFoldDB" id="A0A564UUF2"/>
<name>A0A564UUF2_9FIRM</name>
<accession>A0A564UUF2</accession>
<dbReference type="Proteomes" id="UP000409147">
    <property type="component" value="Unassembled WGS sequence"/>
</dbReference>
<evidence type="ECO:0008006" key="3">
    <source>
        <dbReference type="Google" id="ProtNLM"/>
    </source>
</evidence>
<evidence type="ECO:0000313" key="1">
    <source>
        <dbReference type="EMBL" id="VUX23295.1"/>
    </source>
</evidence>
<reference evidence="1 2" key="1">
    <citation type="submission" date="2019-07" db="EMBL/GenBank/DDBJ databases">
        <authorList>
            <person name="Hibberd C M."/>
            <person name="Gehrig L. J."/>
            <person name="Chang H.-W."/>
            <person name="Venkatesh S."/>
        </authorList>
    </citation>
    <scope>NUCLEOTIDE SEQUENCE [LARGE SCALE GENOMIC DNA]</scope>
    <source>
        <strain evidence="1">Ruminococcus_obeum_SSTS_Bg7063</strain>
    </source>
</reference>